<accession>A0A1M7Y8C9</accession>
<evidence type="ECO:0000256" key="6">
    <source>
        <dbReference type="ARBA" id="ARBA00023136"/>
    </source>
</evidence>
<dbReference type="OrthoDB" id="9787837at2"/>
<evidence type="ECO:0000256" key="4">
    <source>
        <dbReference type="ARBA" id="ARBA00022692"/>
    </source>
</evidence>
<evidence type="ECO:0000313" key="9">
    <source>
        <dbReference type="EMBL" id="SHO48895.1"/>
    </source>
</evidence>
<dbReference type="PANTHER" id="PTHR43744">
    <property type="entry name" value="ABC TRANSPORTER PERMEASE PROTEIN MG189-RELATED-RELATED"/>
    <property type="match status" value="1"/>
</dbReference>
<gene>
    <name evidence="9" type="ORF">SAMN02745217_02082</name>
</gene>
<feature type="transmembrane region" description="Helical" evidence="7">
    <location>
        <begin position="106"/>
        <end position="129"/>
    </location>
</feature>
<dbReference type="Gene3D" id="1.10.3720.10">
    <property type="entry name" value="MetI-like"/>
    <property type="match status" value="1"/>
</dbReference>
<dbReference type="SUPFAM" id="SSF161098">
    <property type="entry name" value="MetI-like"/>
    <property type="match status" value="1"/>
</dbReference>
<dbReference type="EMBL" id="FRFD01000005">
    <property type="protein sequence ID" value="SHO48895.1"/>
    <property type="molecule type" value="Genomic_DNA"/>
</dbReference>
<feature type="transmembrane region" description="Helical" evidence="7">
    <location>
        <begin position="149"/>
        <end position="169"/>
    </location>
</feature>
<comment type="similarity">
    <text evidence="7">Belongs to the binding-protein-dependent transport system permease family.</text>
</comment>
<keyword evidence="3" id="KW-1003">Cell membrane</keyword>
<dbReference type="InterPro" id="IPR000515">
    <property type="entry name" value="MetI-like"/>
</dbReference>
<keyword evidence="6 7" id="KW-0472">Membrane</keyword>
<keyword evidence="4 7" id="KW-0812">Transmembrane</keyword>
<evidence type="ECO:0000256" key="3">
    <source>
        <dbReference type="ARBA" id="ARBA00022475"/>
    </source>
</evidence>
<feature type="transmembrane region" description="Helical" evidence="7">
    <location>
        <begin position="12"/>
        <end position="32"/>
    </location>
</feature>
<organism evidence="9 10">
    <name type="scientific">Anaerocolumna xylanovorans DSM 12503</name>
    <dbReference type="NCBI Taxonomy" id="1121345"/>
    <lineage>
        <taxon>Bacteria</taxon>
        <taxon>Bacillati</taxon>
        <taxon>Bacillota</taxon>
        <taxon>Clostridia</taxon>
        <taxon>Lachnospirales</taxon>
        <taxon>Lachnospiraceae</taxon>
        <taxon>Anaerocolumna</taxon>
    </lineage>
</organism>
<proteinExistence type="inferred from homology"/>
<protein>
    <submittedName>
        <fullName evidence="9">Multiple sugar transport system permease protein</fullName>
    </submittedName>
</protein>
<dbReference type="Pfam" id="PF00528">
    <property type="entry name" value="BPD_transp_1"/>
    <property type="match status" value="1"/>
</dbReference>
<dbReference type="RefSeq" id="WP_073588765.1">
    <property type="nucleotide sequence ID" value="NZ_FRFD01000005.1"/>
</dbReference>
<dbReference type="GO" id="GO:0005886">
    <property type="term" value="C:plasma membrane"/>
    <property type="evidence" value="ECO:0007669"/>
    <property type="project" value="UniProtKB-SubCell"/>
</dbReference>
<dbReference type="PROSITE" id="PS50928">
    <property type="entry name" value="ABC_TM1"/>
    <property type="match status" value="1"/>
</dbReference>
<comment type="subcellular location">
    <subcellularLocation>
        <location evidence="1 7">Cell membrane</location>
        <topology evidence="1 7">Multi-pass membrane protein</topology>
    </subcellularLocation>
</comment>
<keyword evidence="10" id="KW-1185">Reference proteome</keyword>
<dbReference type="Proteomes" id="UP000184612">
    <property type="component" value="Unassembled WGS sequence"/>
</dbReference>
<evidence type="ECO:0000256" key="2">
    <source>
        <dbReference type="ARBA" id="ARBA00022448"/>
    </source>
</evidence>
<evidence type="ECO:0000256" key="5">
    <source>
        <dbReference type="ARBA" id="ARBA00022989"/>
    </source>
</evidence>
<dbReference type="GO" id="GO:0055085">
    <property type="term" value="P:transmembrane transport"/>
    <property type="evidence" value="ECO:0007669"/>
    <property type="project" value="InterPro"/>
</dbReference>
<evidence type="ECO:0000313" key="10">
    <source>
        <dbReference type="Proteomes" id="UP000184612"/>
    </source>
</evidence>
<evidence type="ECO:0000259" key="8">
    <source>
        <dbReference type="PROSITE" id="PS50928"/>
    </source>
</evidence>
<dbReference type="STRING" id="1121345.SAMN02745217_02082"/>
<feature type="transmembrane region" description="Helical" evidence="7">
    <location>
        <begin position="253"/>
        <end position="274"/>
    </location>
</feature>
<dbReference type="InterPro" id="IPR035906">
    <property type="entry name" value="MetI-like_sf"/>
</dbReference>
<feature type="domain" description="ABC transmembrane type-1" evidence="8">
    <location>
        <begin position="71"/>
        <end position="274"/>
    </location>
</feature>
<dbReference type="AlphaFoldDB" id="A0A1M7Y8C9"/>
<dbReference type="PANTHER" id="PTHR43744:SF12">
    <property type="entry name" value="ABC TRANSPORTER PERMEASE PROTEIN MG189-RELATED"/>
    <property type="match status" value="1"/>
</dbReference>
<keyword evidence="9" id="KW-0762">Sugar transport</keyword>
<evidence type="ECO:0000256" key="7">
    <source>
        <dbReference type="RuleBase" id="RU363032"/>
    </source>
</evidence>
<reference evidence="9 10" key="1">
    <citation type="submission" date="2016-12" db="EMBL/GenBank/DDBJ databases">
        <authorList>
            <person name="Song W.-J."/>
            <person name="Kurnit D.M."/>
        </authorList>
    </citation>
    <scope>NUCLEOTIDE SEQUENCE [LARGE SCALE GENOMIC DNA]</scope>
    <source>
        <strain evidence="9 10">DSM 12503</strain>
    </source>
</reference>
<feature type="transmembrane region" description="Helical" evidence="7">
    <location>
        <begin position="70"/>
        <end position="94"/>
    </location>
</feature>
<evidence type="ECO:0000256" key="1">
    <source>
        <dbReference type="ARBA" id="ARBA00004651"/>
    </source>
</evidence>
<keyword evidence="5 7" id="KW-1133">Transmembrane helix</keyword>
<sequence>MRTKKTFGDISWYAGACLIALVTVYPLLWMVATSLKPEKEIFSNSLSLLSKNFSMNNYKDVFDTIPFLRYFINSMVLAVSGVVTNVFLGALAGYSYAKLKFSGRKLSFAILLSSMMIPGIVTMIPQFLVLKYFPLVGGNNIFGQGGRGFINNYAAIILPGAVGAFAVFFMKQFFETLPDDLAEAARVDGCSEFKIFWKIYLPLIKPAAMTLGIMTFQSGWNAFMWPMIVLNSKEMMTIQVGLSTFQYQYNTSYGPLMAGTVIATLPTLLLFVFAQKYYIQGIAFTGSK</sequence>
<keyword evidence="2 7" id="KW-0813">Transport</keyword>
<dbReference type="CDD" id="cd06261">
    <property type="entry name" value="TM_PBP2"/>
    <property type="match status" value="1"/>
</dbReference>
<name>A0A1M7Y8C9_9FIRM</name>